<keyword evidence="2" id="KW-0732">Signal</keyword>
<dbReference type="Proteomes" id="UP001517247">
    <property type="component" value="Unassembled WGS sequence"/>
</dbReference>
<comment type="caution">
    <text evidence="3">The sequence shown here is derived from an EMBL/GenBank/DDBJ whole genome shotgun (WGS) entry which is preliminary data.</text>
</comment>
<proteinExistence type="predicted"/>
<feature type="chain" id="PRO_5046481790" evidence="2">
    <location>
        <begin position="20"/>
        <end position="215"/>
    </location>
</feature>
<dbReference type="PROSITE" id="PS51257">
    <property type="entry name" value="PROKAR_LIPOPROTEIN"/>
    <property type="match status" value="1"/>
</dbReference>
<evidence type="ECO:0000313" key="4">
    <source>
        <dbReference type="Proteomes" id="UP001517247"/>
    </source>
</evidence>
<name>A0ABW9J5T8_9SPHI</name>
<sequence length="215" mass="23830">MKNLMIAAGIMLLFASACNSEKKDNFKDSTSVDTTTLPTDTTATKPVDSATMMKAWEDYMKPGNEHEMLSKSVGNWEAAISFYAPDGSLASTSSGIKAETKMVLGNRYQQSTYKGEMNGMPFEGMNTIAFDNAKKVYISTWIDNMGTGLTYAEGNFNEARKTMIFKGTATDAVSGKQIPFREVFTIVDDNNQLMEMYDTKDGKEVKTMSIRLVRK</sequence>
<evidence type="ECO:0000256" key="2">
    <source>
        <dbReference type="SAM" id="SignalP"/>
    </source>
</evidence>
<accession>A0ABW9J5T8</accession>
<evidence type="ECO:0000313" key="3">
    <source>
        <dbReference type="EMBL" id="MFN0255143.1"/>
    </source>
</evidence>
<feature type="signal peptide" evidence="2">
    <location>
        <begin position="1"/>
        <end position="19"/>
    </location>
</feature>
<dbReference type="InterPro" id="IPR011473">
    <property type="entry name" value="DUF1579"/>
</dbReference>
<dbReference type="Pfam" id="PF07617">
    <property type="entry name" value="DUF1579"/>
    <property type="match status" value="1"/>
</dbReference>
<organism evidence="3 4">
    <name type="scientific">Pedobacter ureilyticus</name>
    <dbReference type="NCBI Taxonomy" id="1393051"/>
    <lineage>
        <taxon>Bacteria</taxon>
        <taxon>Pseudomonadati</taxon>
        <taxon>Bacteroidota</taxon>
        <taxon>Sphingobacteriia</taxon>
        <taxon>Sphingobacteriales</taxon>
        <taxon>Sphingobacteriaceae</taxon>
        <taxon>Pedobacter</taxon>
    </lineage>
</organism>
<evidence type="ECO:0000256" key="1">
    <source>
        <dbReference type="SAM" id="MobiDB-lite"/>
    </source>
</evidence>
<gene>
    <name evidence="3" type="ORF">E6A44_006135</name>
</gene>
<protein>
    <submittedName>
        <fullName evidence="3">DUF1579 domain-containing protein</fullName>
    </submittedName>
</protein>
<feature type="compositionally biased region" description="Low complexity" evidence="1">
    <location>
        <begin position="28"/>
        <end position="44"/>
    </location>
</feature>
<keyword evidence="4" id="KW-1185">Reference proteome</keyword>
<reference evidence="3 4" key="1">
    <citation type="submission" date="2024-12" db="EMBL/GenBank/DDBJ databases">
        <authorList>
            <person name="Hu S."/>
        </authorList>
    </citation>
    <scope>NUCLEOTIDE SEQUENCE [LARGE SCALE GENOMIC DNA]</scope>
    <source>
        <strain evidence="3 4">THG-T11</strain>
    </source>
</reference>
<feature type="region of interest" description="Disordered" evidence="1">
    <location>
        <begin position="23"/>
        <end position="44"/>
    </location>
</feature>
<dbReference type="RefSeq" id="WP_138722275.1">
    <property type="nucleotide sequence ID" value="NZ_SSHJ02000005.1"/>
</dbReference>
<dbReference type="EMBL" id="SSHJ02000005">
    <property type="protein sequence ID" value="MFN0255143.1"/>
    <property type="molecule type" value="Genomic_DNA"/>
</dbReference>